<keyword evidence="4" id="KW-1185">Reference proteome</keyword>
<name>A0A0D3JIT5_EMIH1</name>
<reference evidence="3" key="2">
    <citation type="submission" date="2024-10" db="UniProtKB">
        <authorList>
            <consortium name="EnsemblProtists"/>
        </authorList>
    </citation>
    <scope>IDENTIFICATION</scope>
</reference>
<protein>
    <recommendedName>
        <fullName evidence="5">Carbonic anhydrase</fullName>
    </recommendedName>
</protein>
<sequence>MHDPPDVASTSGGSGDFCGGNGADDALQDEVLFELLEGNRKYVRWLRDHRQSGDGGGDAEARGDGMCDYLQQIEEDKIGKNRAPLRPVQPKALVISCSRSFSPMDMHRWRNTHHTLIHDVKDPAVSERARRVITMLRQGNDRFCAGRWHYRTPCGLEGSAPPCAVVLGGSESRVPIEDLFDVEPGRLVVQRVLGSVAGLKERTAYSSIQYAVMRWKPPVLLVLVESSSAVVTAAIEELRGHYLPRAPVRAVLEHIMVSAQRAIRQVEEDASLTAAGREIKAQRLTTELNCLYSMEMMLASKNIRDVVRTGEVELLAAIMETGTGKIRFIGPHPRQDDVIRAADLRERTYAAGPASILSREDWENYLPSWALVERRPFTADDAEPATGATGSVGTTALLKPASVPGVPAAGHCGADALDSGSTAGAAVLRRLH</sequence>
<accession>A0A0D3JIT5</accession>
<evidence type="ECO:0000313" key="4">
    <source>
        <dbReference type="Proteomes" id="UP000013827"/>
    </source>
</evidence>
<dbReference type="GeneID" id="17268964"/>
<dbReference type="SMART" id="SM00947">
    <property type="entry name" value="Pro_CA"/>
    <property type="match status" value="1"/>
</dbReference>
<dbReference type="KEGG" id="ehx:EMIHUDRAFT_239690"/>
<reference evidence="4" key="1">
    <citation type="journal article" date="2013" name="Nature">
        <title>Pan genome of the phytoplankton Emiliania underpins its global distribution.</title>
        <authorList>
            <person name="Read B.A."/>
            <person name="Kegel J."/>
            <person name="Klute M.J."/>
            <person name="Kuo A."/>
            <person name="Lefebvre S.C."/>
            <person name="Maumus F."/>
            <person name="Mayer C."/>
            <person name="Miller J."/>
            <person name="Monier A."/>
            <person name="Salamov A."/>
            <person name="Young J."/>
            <person name="Aguilar M."/>
            <person name="Claverie J.M."/>
            <person name="Frickenhaus S."/>
            <person name="Gonzalez K."/>
            <person name="Herman E.K."/>
            <person name="Lin Y.C."/>
            <person name="Napier J."/>
            <person name="Ogata H."/>
            <person name="Sarno A.F."/>
            <person name="Shmutz J."/>
            <person name="Schroeder D."/>
            <person name="de Vargas C."/>
            <person name="Verret F."/>
            <person name="von Dassow P."/>
            <person name="Valentin K."/>
            <person name="Van de Peer Y."/>
            <person name="Wheeler G."/>
            <person name="Dacks J.B."/>
            <person name="Delwiche C.F."/>
            <person name="Dyhrman S.T."/>
            <person name="Glockner G."/>
            <person name="John U."/>
            <person name="Richards T."/>
            <person name="Worden A.Z."/>
            <person name="Zhang X."/>
            <person name="Grigoriev I.V."/>
            <person name="Allen A.E."/>
            <person name="Bidle K."/>
            <person name="Borodovsky M."/>
            <person name="Bowler C."/>
            <person name="Brownlee C."/>
            <person name="Cock J.M."/>
            <person name="Elias M."/>
            <person name="Gladyshev V.N."/>
            <person name="Groth M."/>
            <person name="Guda C."/>
            <person name="Hadaegh A."/>
            <person name="Iglesias-Rodriguez M.D."/>
            <person name="Jenkins J."/>
            <person name="Jones B.M."/>
            <person name="Lawson T."/>
            <person name="Leese F."/>
            <person name="Lindquist E."/>
            <person name="Lobanov A."/>
            <person name="Lomsadze A."/>
            <person name="Malik S.B."/>
            <person name="Marsh M.E."/>
            <person name="Mackinder L."/>
            <person name="Mock T."/>
            <person name="Mueller-Roeber B."/>
            <person name="Pagarete A."/>
            <person name="Parker M."/>
            <person name="Probert I."/>
            <person name="Quesneville H."/>
            <person name="Raines C."/>
            <person name="Rensing S.A."/>
            <person name="Riano-Pachon D.M."/>
            <person name="Richier S."/>
            <person name="Rokitta S."/>
            <person name="Shiraiwa Y."/>
            <person name="Soanes D.M."/>
            <person name="van der Giezen M."/>
            <person name="Wahlund T.M."/>
            <person name="Williams B."/>
            <person name="Wilson W."/>
            <person name="Wolfe G."/>
            <person name="Wurch L.L."/>
        </authorList>
    </citation>
    <scope>NUCLEOTIDE SEQUENCE</scope>
</reference>
<dbReference type="Proteomes" id="UP000013827">
    <property type="component" value="Unassembled WGS sequence"/>
</dbReference>
<dbReference type="GO" id="GO:0004089">
    <property type="term" value="F:carbonate dehydratase activity"/>
    <property type="evidence" value="ECO:0007669"/>
    <property type="project" value="InterPro"/>
</dbReference>
<dbReference type="RefSeq" id="XP_005775849.1">
    <property type="nucleotide sequence ID" value="XM_005775792.1"/>
</dbReference>
<evidence type="ECO:0000256" key="1">
    <source>
        <dbReference type="ARBA" id="ARBA00006217"/>
    </source>
</evidence>
<evidence type="ECO:0000313" key="3">
    <source>
        <dbReference type="EnsemblProtists" id="EOD23420"/>
    </source>
</evidence>
<dbReference type="Pfam" id="PF00484">
    <property type="entry name" value="Pro_CA"/>
    <property type="match status" value="1"/>
</dbReference>
<dbReference type="Gene3D" id="3.40.1050.10">
    <property type="entry name" value="Carbonic anhydrase"/>
    <property type="match status" value="1"/>
</dbReference>
<dbReference type="GO" id="GO:0008270">
    <property type="term" value="F:zinc ion binding"/>
    <property type="evidence" value="ECO:0007669"/>
    <property type="project" value="InterPro"/>
</dbReference>
<dbReference type="HOGENOM" id="CLU_635273_0_0_1"/>
<dbReference type="SUPFAM" id="SSF53056">
    <property type="entry name" value="beta-carbonic anhydrase, cab"/>
    <property type="match status" value="1"/>
</dbReference>
<dbReference type="AlphaFoldDB" id="A0A0D3JIT5"/>
<proteinExistence type="inferred from homology"/>
<dbReference type="EnsemblProtists" id="EOD23420">
    <property type="protein sequence ID" value="EOD23420"/>
    <property type="gene ID" value="EMIHUDRAFT_239690"/>
</dbReference>
<evidence type="ECO:0008006" key="5">
    <source>
        <dbReference type="Google" id="ProtNLM"/>
    </source>
</evidence>
<evidence type="ECO:0000256" key="2">
    <source>
        <dbReference type="SAM" id="MobiDB-lite"/>
    </source>
</evidence>
<dbReference type="PaxDb" id="2903-EOD23420"/>
<dbReference type="InterPro" id="IPR036874">
    <property type="entry name" value="Carbonic_anhydrase_sf"/>
</dbReference>
<feature type="compositionally biased region" description="Gly residues" evidence="2">
    <location>
        <begin position="12"/>
        <end position="21"/>
    </location>
</feature>
<feature type="region of interest" description="Disordered" evidence="2">
    <location>
        <begin position="1"/>
        <end position="21"/>
    </location>
</feature>
<dbReference type="InterPro" id="IPR001765">
    <property type="entry name" value="Carbonic_anhydrase"/>
</dbReference>
<organism evidence="3 4">
    <name type="scientific">Emiliania huxleyi (strain CCMP1516)</name>
    <dbReference type="NCBI Taxonomy" id="280463"/>
    <lineage>
        <taxon>Eukaryota</taxon>
        <taxon>Haptista</taxon>
        <taxon>Haptophyta</taxon>
        <taxon>Prymnesiophyceae</taxon>
        <taxon>Isochrysidales</taxon>
        <taxon>Noelaerhabdaceae</taxon>
        <taxon>Emiliania</taxon>
    </lineage>
</organism>
<comment type="similarity">
    <text evidence="1">Belongs to the beta-class carbonic anhydrase family.</text>
</comment>